<keyword evidence="3" id="KW-1185">Reference proteome</keyword>
<gene>
    <name evidence="2" type="ORF">RR46_02155</name>
</gene>
<dbReference type="EMBL" id="KQ458671">
    <property type="protein sequence ID" value="KPJ05539.1"/>
    <property type="molecule type" value="Genomic_DNA"/>
</dbReference>
<feature type="compositionally biased region" description="Basic and acidic residues" evidence="1">
    <location>
        <begin position="237"/>
        <end position="253"/>
    </location>
</feature>
<feature type="compositionally biased region" description="Polar residues" evidence="1">
    <location>
        <begin position="254"/>
        <end position="267"/>
    </location>
</feature>
<protein>
    <submittedName>
        <fullName evidence="2">Uncharacterized protein</fullName>
    </submittedName>
</protein>
<name>A0A194QJH2_PAPXU</name>
<dbReference type="Proteomes" id="UP000053268">
    <property type="component" value="Unassembled WGS sequence"/>
</dbReference>
<feature type="compositionally biased region" description="Basic residues" evidence="1">
    <location>
        <begin position="208"/>
        <end position="226"/>
    </location>
</feature>
<proteinExistence type="predicted"/>
<feature type="compositionally biased region" description="Basic and acidic residues" evidence="1">
    <location>
        <begin position="195"/>
        <end position="204"/>
    </location>
</feature>
<feature type="region of interest" description="Disordered" evidence="1">
    <location>
        <begin position="155"/>
        <end position="267"/>
    </location>
</feature>
<sequence length="380" mass="41482">MEYAVARHVLAPSACQKLPVPFSASLVTLHSIKYSPRPPAPWHWHIPPSSKHIAMLGETGRDRSITSPTHPEEEPPMGLKVARAVSVVKSRANYRIIYLFESTRRAAAAAATAMAGRASIDFRRSNQSKATDFKIAPTQRAAGCKLRATCKSASWRERDAGEAVTGSPGSPRTLPQHPPPGRRPAPHVGHSTGGEVRKGEERRGGLASRRRRVGTRAGRFLRRRLLCNRSDTQGRSARREGGGESGDGSERGAQKTSSENPPGSHNHSYYRMARKVFMRERFGGEWLGAAGEAAGARECFLRSPASHHIGIQDGRGFIHRMATGIKKIQFTSSRSPRQYSDVLSQTLRNDDIYLTSDCKMYGMVATNVSATVSVCECAAS</sequence>
<organism evidence="2 3">
    <name type="scientific">Papilio xuthus</name>
    <name type="common">Asian swallowtail butterfly</name>
    <dbReference type="NCBI Taxonomy" id="66420"/>
    <lineage>
        <taxon>Eukaryota</taxon>
        <taxon>Metazoa</taxon>
        <taxon>Ecdysozoa</taxon>
        <taxon>Arthropoda</taxon>
        <taxon>Hexapoda</taxon>
        <taxon>Insecta</taxon>
        <taxon>Pterygota</taxon>
        <taxon>Neoptera</taxon>
        <taxon>Endopterygota</taxon>
        <taxon>Lepidoptera</taxon>
        <taxon>Glossata</taxon>
        <taxon>Ditrysia</taxon>
        <taxon>Papilionoidea</taxon>
        <taxon>Papilionidae</taxon>
        <taxon>Papilioninae</taxon>
        <taxon>Papilio</taxon>
    </lineage>
</organism>
<dbReference type="AlphaFoldDB" id="A0A194QJH2"/>
<evidence type="ECO:0000313" key="3">
    <source>
        <dbReference type="Proteomes" id="UP000053268"/>
    </source>
</evidence>
<evidence type="ECO:0000313" key="2">
    <source>
        <dbReference type="EMBL" id="KPJ05539.1"/>
    </source>
</evidence>
<accession>A0A194QJH2</accession>
<evidence type="ECO:0000256" key="1">
    <source>
        <dbReference type="SAM" id="MobiDB-lite"/>
    </source>
</evidence>
<reference evidence="2 3" key="1">
    <citation type="journal article" date="2015" name="Nat. Commun.">
        <title>Outbred genome sequencing and CRISPR/Cas9 gene editing in butterflies.</title>
        <authorList>
            <person name="Li X."/>
            <person name="Fan D."/>
            <person name="Zhang W."/>
            <person name="Liu G."/>
            <person name="Zhang L."/>
            <person name="Zhao L."/>
            <person name="Fang X."/>
            <person name="Chen L."/>
            <person name="Dong Y."/>
            <person name="Chen Y."/>
            <person name="Ding Y."/>
            <person name="Zhao R."/>
            <person name="Feng M."/>
            <person name="Zhu Y."/>
            <person name="Feng Y."/>
            <person name="Jiang X."/>
            <person name="Zhu D."/>
            <person name="Xiang H."/>
            <person name="Feng X."/>
            <person name="Li S."/>
            <person name="Wang J."/>
            <person name="Zhang G."/>
            <person name="Kronforst M.R."/>
            <person name="Wang W."/>
        </authorList>
    </citation>
    <scope>NUCLEOTIDE SEQUENCE [LARGE SCALE GENOMIC DNA]</scope>
    <source>
        <strain evidence="2">Ya'a_city_454_Px</strain>
        <tissue evidence="2">Whole body</tissue>
    </source>
</reference>